<comment type="subcellular location">
    <subcellularLocation>
        <location evidence="1">Nucleus</location>
    </subcellularLocation>
</comment>
<reference evidence="4 5" key="1">
    <citation type="submission" date="2013-03" db="EMBL/GenBank/DDBJ databases">
        <title>The Genome Sequence of Capronia coronata CBS 617.96.</title>
        <authorList>
            <consortium name="The Broad Institute Genomics Platform"/>
            <person name="Cuomo C."/>
            <person name="de Hoog S."/>
            <person name="Gorbushina A."/>
            <person name="Walker B."/>
            <person name="Young S.K."/>
            <person name="Zeng Q."/>
            <person name="Gargeya S."/>
            <person name="Fitzgerald M."/>
            <person name="Haas B."/>
            <person name="Abouelleil A."/>
            <person name="Allen A.W."/>
            <person name="Alvarado L."/>
            <person name="Arachchi H.M."/>
            <person name="Berlin A.M."/>
            <person name="Chapman S.B."/>
            <person name="Gainer-Dewar J."/>
            <person name="Goldberg J."/>
            <person name="Griggs A."/>
            <person name="Gujja S."/>
            <person name="Hansen M."/>
            <person name="Howarth C."/>
            <person name="Imamovic A."/>
            <person name="Ireland A."/>
            <person name="Larimer J."/>
            <person name="McCowan C."/>
            <person name="Murphy C."/>
            <person name="Pearson M."/>
            <person name="Poon T.W."/>
            <person name="Priest M."/>
            <person name="Roberts A."/>
            <person name="Saif S."/>
            <person name="Shea T."/>
            <person name="Sisk P."/>
            <person name="Sykes S."/>
            <person name="Wortman J."/>
            <person name="Nusbaum C."/>
            <person name="Birren B."/>
        </authorList>
    </citation>
    <scope>NUCLEOTIDE SEQUENCE [LARGE SCALE GENOMIC DNA]</scope>
    <source>
        <strain evidence="4 5">CBS 617.96</strain>
    </source>
</reference>
<dbReference type="PANTHER" id="PTHR37534:SF46">
    <property type="entry name" value="ZN(II)2CYS6 TRANSCRIPTION FACTOR (EUROFUNG)"/>
    <property type="match status" value="1"/>
</dbReference>
<dbReference type="AlphaFoldDB" id="W9XX68"/>
<dbReference type="PANTHER" id="PTHR37534">
    <property type="entry name" value="TRANSCRIPTIONAL ACTIVATOR PROTEIN UGA3"/>
    <property type="match status" value="1"/>
</dbReference>
<dbReference type="GeneID" id="19162496"/>
<comment type="caution">
    <text evidence="4">The sequence shown here is derived from an EMBL/GenBank/DDBJ whole genome shotgun (WGS) entry which is preliminary data.</text>
</comment>
<dbReference type="HOGENOM" id="CLU_028540_0_0_1"/>
<dbReference type="Pfam" id="PF11951">
    <property type="entry name" value="Fungal_trans_2"/>
    <property type="match status" value="1"/>
</dbReference>
<dbReference type="RefSeq" id="XP_007726697.1">
    <property type="nucleotide sequence ID" value="XM_007728507.1"/>
</dbReference>
<evidence type="ECO:0000313" key="5">
    <source>
        <dbReference type="Proteomes" id="UP000019484"/>
    </source>
</evidence>
<dbReference type="eggNOG" id="ENOG502T1JF">
    <property type="taxonomic scope" value="Eukaryota"/>
</dbReference>
<evidence type="ECO:0000256" key="1">
    <source>
        <dbReference type="ARBA" id="ARBA00004123"/>
    </source>
</evidence>
<protein>
    <recommendedName>
        <fullName evidence="6">Transcription factor domain-containing protein</fullName>
    </recommendedName>
</protein>
<dbReference type="InterPro" id="IPR021858">
    <property type="entry name" value="Fun_TF"/>
</dbReference>
<keyword evidence="2" id="KW-0539">Nucleus</keyword>
<evidence type="ECO:0000256" key="3">
    <source>
        <dbReference type="SAM" id="MobiDB-lite"/>
    </source>
</evidence>
<sequence>MSTKSMRWQKPASRQRPRPHSDGSPKAFKMGKMMPDNVERSGKRPRYGRAQDASSGSNRHSLSPPAAGAQAQRETADDLNESQPGSNAPMMSMSPRAVPDMPEGMQDKSNSIPTTTMLDMDYNNPFPDLDYDLDQESMLRSQFNMYKLTAQWQKDLSDNPSTNQESLDWMPTDSGQGYYGIPFMNFSATDVEPITPGTSQVPDISSPSKSTPSANDRFTALLNMYDRVFCIHPVTIDLEVNPFRCSKDTSLGSAHLLHAILALSVHHLGRITGEMHLSKEVITHKEMATELYKNALRGPTVSSMGLALLDTAVILFALDAAQSAFGNWNKQLEQVLRLTEMFGGCEALRQSSRVRAQLAMFIWWDTTVSLLSRMPRTIPASYFHVLREDGEHDPWDFFSLVGCPSTLVAYLTELSDLAAEQEKTRKMTWAKFDPSRVIEIQCEVKAWTDERFVNIREEDADKMQYKRDCYHCAEAWKSAILLYIVQVFHPGGPQREKQTLSYLSRVTLDHVRCCRKTNTVQKQLLLPVFLAGCEASGADSRMQAKDYCTWWNEKSAYGMFSSVAALLELLWARQLINGDDSIFWGDVIDEKVTSASKGKNDIQCLLG</sequence>
<dbReference type="OrthoDB" id="4120972at2759"/>
<dbReference type="Proteomes" id="UP000019484">
    <property type="component" value="Unassembled WGS sequence"/>
</dbReference>
<evidence type="ECO:0000256" key="2">
    <source>
        <dbReference type="ARBA" id="ARBA00023242"/>
    </source>
</evidence>
<organism evidence="4 5">
    <name type="scientific">Capronia coronata CBS 617.96</name>
    <dbReference type="NCBI Taxonomy" id="1182541"/>
    <lineage>
        <taxon>Eukaryota</taxon>
        <taxon>Fungi</taxon>
        <taxon>Dikarya</taxon>
        <taxon>Ascomycota</taxon>
        <taxon>Pezizomycotina</taxon>
        <taxon>Eurotiomycetes</taxon>
        <taxon>Chaetothyriomycetidae</taxon>
        <taxon>Chaetothyriales</taxon>
        <taxon>Herpotrichiellaceae</taxon>
        <taxon>Capronia</taxon>
    </lineage>
</organism>
<gene>
    <name evidence="4" type="ORF">A1O1_07640</name>
</gene>
<dbReference type="GO" id="GO:0005634">
    <property type="term" value="C:nucleus"/>
    <property type="evidence" value="ECO:0007669"/>
    <property type="project" value="UniProtKB-SubCell"/>
</dbReference>
<keyword evidence="5" id="KW-1185">Reference proteome</keyword>
<evidence type="ECO:0000313" key="4">
    <source>
        <dbReference type="EMBL" id="EXJ81576.1"/>
    </source>
</evidence>
<name>W9XX68_9EURO</name>
<dbReference type="STRING" id="1182541.W9XX68"/>
<dbReference type="EMBL" id="AMWN01000007">
    <property type="protein sequence ID" value="EXJ81576.1"/>
    <property type="molecule type" value="Genomic_DNA"/>
</dbReference>
<feature type="region of interest" description="Disordered" evidence="3">
    <location>
        <begin position="1"/>
        <end position="114"/>
    </location>
</feature>
<proteinExistence type="predicted"/>
<dbReference type="CDD" id="cd12148">
    <property type="entry name" value="fungal_TF_MHR"/>
    <property type="match status" value="1"/>
</dbReference>
<feature type="compositionally biased region" description="Polar residues" evidence="3">
    <location>
        <begin position="52"/>
        <end position="61"/>
    </location>
</feature>
<evidence type="ECO:0008006" key="6">
    <source>
        <dbReference type="Google" id="ProtNLM"/>
    </source>
</evidence>
<accession>W9XX68</accession>